<dbReference type="InterPro" id="IPR000014">
    <property type="entry name" value="PAS"/>
</dbReference>
<protein>
    <submittedName>
        <fullName evidence="14">Response regulator</fullName>
    </submittedName>
</protein>
<dbReference type="InterPro" id="IPR035965">
    <property type="entry name" value="PAS-like_dom_sf"/>
</dbReference>
<keyword evidence="6" id="KW-0238">DNA-binding</keyword>
<evidence type="ECO:0000313" key="14">
    <source>
        <dbReference type="EMBL" id="UXE63735.1"/>
    </source>
</evidence>
<evidence type="ECO:0000256" key="5">
    <source>
        <dbReference type="ARBA" id="ARBA00023015"/>
    </source>
</evidence>
<dbReference type="SMART" id="SM00065">
    <property type="entry name" value="GAF"/>
    <property type="match status" value="1"/>
</dbReference>
<dbReference type="PROSITE" id="PS50113">
    <property type="entry name" value="PAC"/>
    <property type="match status" value="1"/>
</dbReference>
<dbReference type="Gene3D" id="3.40.50.2300">
    <property type="match status" value="1"/>
</dbReference>
<dbReference type="NCBIfam" id="TIGR00229">
    <property type="entry name" value="sensory_box"/>
    <property type="match status" value="1"/>
</dbReference>
<evidence type="ECO:0000256" key="6">
    <source>
        <dbReference type="ARBA" id="ARBA00023125"/>
    </source>
</evidence>
<dbReference type="InterPro" id="IPR001789">
    <property type="entry name" value="Sig_transdc_resp-reg_receiver"/>
</dbReference>
<evidence type="ECO:0000259" key="12">
    <source>
        <dbReference type="PROSITE" id="PS50112"/>
    </source>
</evidence>
<dbReference type="Pfam" id="PF13426">
    <property type="entry name" value="PAS_9"/>
    <property type="match status" value="1"/>
</dbReference>
<dbReference type="Proteomes" id="UP001065613">
    <property type="component" value="Chromosome"/>
</dbReference>
<keyword evidence="7" id="KW-0804">Transcription</keyword>
<dbReference type="GO" id="GO:0032993">
    <property type="term" value="C:protein-DNA complex"/>
    <property type="evidence" value="ECO:0007669"/>
    <property type="project" value="TreeGrafter"/>
</dbReference>
<dbReference type="Gene3D" id="3.30.450.40">
    <property type="match status" value="1"/>
</dbReference>
<dbReference type="SMART" id="SM00448">
    <property type="entry name" value="REC"/>
    <property type="match status" value="1"/>
</dbReference>
<evidence type="ECO:0000256" key="8">
    <source>
        <dbReference type="PROSITE-ProRule" id="PRU00169"/>
    </source>
</evidence>
<dbReference type="Gene3D" id="3.30.450.20">
    <property type="entry name" value="PAS domain"/>
    <property type="match status" value="2"/>
</dbReference>
<dbReference type="InterPro" id="IPR039420">
    <property type="entry name" value="WalR-like"/>
</dbReference>
<evidence type="ECO:0000259" key="11">
    <source>
        <dbReference type="PROSITE" id="PS50110"/>
    </source>
</evidence>
<evidence type="ECO:0000256" key="7">
    <source>
        <dbReference type="ARBA" id="ARBA00023163"/>
    </source>
</evidence>
<dbReference type="GO" id="GO:0000156">
    <property type="term" value="F:phosphorelay response regulator activity"/>
    <property type="evidence" value="ECO:0007669"/>
    <property type="project" value="TreeGrafter"/>
</dbReference>
<keyword evidence="1 8" id="KW-0597">Phosphoprotein</keyword>
<keyword evidence="3" id="KW-0418">Kinase</keyword>
<organism evidence="14">
    <name type="scientific">Woronichinia naegeliana WA131</name>
    <dbReference type="NCBI Taxonomy" id="2824559"/>
    <lineage>
        <taxon>Bacteria</taxon>
        <taxon>Bacillati</taxon>
        <taxon>Cyanobacteriota</taxon>
        <taxon>Cyanophyceae</taxon>
        <taxon>Synechococcales</taxon>
        <taxon>Coelosphaeriaceae</taxon>
        <taxon>Woronichinia</taxon>
    </lineage>
</organism>
<dbReference type="Pfam" id="PF00072">
    <property type="entry name" value="Response_reg"/>
    <property type="match status" value="1"/>
</dbReference>
<feature type="domain" description="Phytochrome chromophore attachment site" evidence="10">
    <location>
        <begin position="170"/>
        <end position="308"/>
    </location>
</feature>
<evidence type="ECO:0000256" key="9">
    <source>
        <dbReference type="SAM" id="Coils"/>
    </source>
</evidence>
<dbReference type="Pfam" id="PF01590">
    <property type="entry name" value="GAF"/>
    <property type="match status" value="1"/>
</dbReference>
<keyword evidence="4" id="KW-0902">Two-component regulatory system</keyword>
<gene>
    <name evidence="14" type="ORF">KA717_14835</name>
</gene>
<accession>A0A977L460</accession>
<dbReference type="EMBL" id="CP073041">
    <property type="protein sequence ID" value="UXE63735.1"/>
    <property type="molecule type" value="Genomic_DNA"/>
</dbReference>
<dbReference type="CDD" id="cd00130">
    <property type="entry name" value="PAS"/>
    <property type="match status" value="1"/>
</dbReference>
<dbReference type="InterPro" id="IPR011006">
    <property type="entry name" value="CheY-like_superfamily"/>
</dbReference>
<proteinExistence type="predicted"/>
<dbReference type="SUPFAM" id="SSF52172">
    <property type="entry name" value="CheY-like"/>
    <property type="match status" value="1"/>
</dbReference>
<feature type="modified residue" description="4-aspartylphosphate" evidence="8">
    <location>
        <position position="71"/>
    </location>
</feature>
<evidence type="ECO:0000259" key="13">
    <source>
        <dbReference type="PROSITE" id="PS50113"/>
    </source>
</evidence>
<dbReference type="AlphaFoldDB" id="A0A977L460"/>
<dbReference type="PROSITE" id="PS50112">
    <property type="entry name" value="PAS"/>
    <property type="match status" value="1"/>
</dbReference>
<dbReference type="InterPro" id="IPR029016">
    <property type="entry name" value="GAF-like_dom_sf"/>
</dbReference>
<dbReference type="GO" id="GO:0006355">
    <property type="term" value="P:regulation of DNA-templated transcription"/>
    <property type="evidence" value="ECO:0007669"/>
    <property type="project" value="TreeGrafter"/>
</dbReference>
<dbReference type="PROSITE" id="PS50110">
    <property type="entry name" value="RESPONSE_REGULATORY"/>
    <property type="match status" value="1"/>
</dbReference>
<dbReference type="SUPFAM" id="SSF55785">
    <property type="entry name" value="PYP-like sensor domain (PAS domain)"/>
    <property type="match status" value="2"/>
</dbReference>
<dbReference type="InterPro" id="IPR003018">
    <property type="entry name" value="GAF"/>
</dbReference>
<dbReference type="GO" id="GO:0000976">
    <property type="term" value="F:transcription cis-regulatory region binding"/>
    <property type="evidence" value="ECO:0007669"/>
    <property type="project" value="TreeGrafter"/>
</dbReference>
<evidence type="ECO:0000256" key="3">
    <source>
        <dbReference type="ARBA" id="ARBA00022777"/>
    </source>
</evidence>
<evidence type="ECO:0000256" key="4">
    <source>
        <dbReference type="ARBA" id="ARBA00023012"/>
    </source>
</evidence>
<keyword evidence="2" id="KW-0808">Transferase</keyword>
<feature type="coiled-coil region" evidence="9">
    <location>
        <begin position="446"/>
        <end position="491"/>
    </location>
</feature>
<dbReference type="SMART" id="SM00091">
    <property type="entry name" value="PAS"/>
    <property type="match status" value="2"/>
</dbReference>
<dbReference type="InterPro" id="IPR000700">
    <property type="entry name" value="PAS-assoc_C"/>
</dbReference>
<keyword evidence="5" id="KW-0805">Transcription regulation</keyword>
<sequence length="554" mass="62779">MVSDNPSPTELEVLTTSPKILIVDASESDRSSYVRYLQADPEQSYYIIEAETLEEGLELWRSQQPDIVLLDINLPDGDGLAFLEAIGTEQLMNKLPVIVLTGHGDERIAVRAMKLGSADYLIKDDVTDVSLLTCIHQVQENNLLLHQLRRSQQQQSIIASIALHIRRSISFEQVANAIVQEIRRFLEADRTLIYRFNPDMSGTIVAEAVIPPWEPCLNAQVKDTCFQENLGGEYQKGKVFTATDIYKANLTACHIELLERFQIRANLVVPILLNDGNTLWGLLIAHQCSAPRQWLEADIQLLHQLSVHLSLALQQAELYQNLESINSSLEEKVQERTQALQLQNRVLEEIHDAVVTTDLNGAILSWNLGAEQSYGYAEAEVLGRNIAFLYEDSNILQTKVIANLLEKGRYATEIVVFSKLRQRIDVSLRLSVVKDEQGNITHLIGCANDITKRKRAEQDLQQLNQELEDRVEQRTAELQKLSNRLELALRSAAIGYWQWDCVNQITVWDVRTCEIYGLPSEYINSITYEKWTSMLHPEDLASTETLLQQGATFS</sequence>
<dbReference type="PROSITE" id="PS50046">
    <property type="entry name" value="PHYTOCHROME_2"/>
    <property type="match status" value="1"/>
</dbReference>
<feature type="domain" description="Response regulatory" evidence="11">
    <location>
        <begin position="19"/>
        <end position="138"/>
    </location>
</feature>
<dbReference type="KEGG" id="wna:KA717_14835"/>
<keyword evidence="9" id="KW-0175">Coiled coil</keyword>
<name>A0A977L460_9CYAN</name>
<dbReference type="GO" id="GO:0016301">
    <property type="term" value="F:kinase activity"/>
    <property type="evidence" value="ECO:0007669"/>
    <property type="project" value="UniProtKB-KW"/>
</dbReference>
<dbReference type="PANTHER" id="PTHR48111">
    <property type="entry name" value="REGULATOR OF RPOS"/>
    <property type="match status" value="1"/>
</dbReference>
<evidence type="ECO:0000256" key="2">
    <source>
        <dbReference type="ARBA" id="ARBA00022679"/>
    </source>
</evidence>
<feature type="domain" description="PAC" evidence="13">
    <location>
        <begin position="410"/>
        <end position="462"/>
    </location>
</feature>
<dbReference type="PANTHER" id="PTHR48111:SF1">
    <property type="entry name" value="TWO-COMPONENT RESPONSE REGULATOR ORR33"/>
    <property type="match status" value="1"/>
</dbReference>
<dbReference type="CDD" id="cd00156">
    <property type="entry name" value="REC"/>
    <property type="match status" value="1"/>
</dbReference>
<dbReference type="SUPFAM" id="SSF55781">
    <property type="entry name" value="GAF domain-like"/>
    <property type="match status" value="1"/>
</dbReference>
<evidence type="ECO:0000256" key="1">
    <source>
        <dbReference type="ARBA" id="ARBA00022553"/>
    </source>
</evidence>
<feature type="domain" description="PAS" evidence="12">
    <location>
        <begin position="339"/>
        <end position="408"/>
    </location>
</feature>
<reference evidence="14" key="1">
    <citation type="submission" date="2021-04" db="EMBL/GenBank/DDBJ databases">
        <title>Genome sequence of Woronichinia naegeliana from Washington state freshwater lake bloom.</title>
        <authorList>
            <person name="Dreher T.W."/>
        </authorList>
    </citation>
    <scope>NUCLEOTIDE SEQUENCE</scope>
    <source>
        <strain evidence="14">WA131</strain>
    </source>
</reference>
<dbReference type="InterPro" id="IPR016132">
    <property type="entry name" value="Phyto_chromo_attachment"/>
</dbReference>
<evidence type="ECO:0000259" key="10">
    <source>
        <dbReference type="PROSITE" id="PS50046"/>
    </source>
</evidence>
<dbReference type="GO" id="GO:0005829">
    <property type="term" value="C:cytosol"/>
    <property type="evidence" value="ECO:0007669"/>
    <property type="project" value="TreeGrafter"/>
</dbReference>